<keyword evidence="3" id="KW-1185">Reference proteome</keyword>
<reference evidence="2 3" key="1">
    <citation type="journal article" date="2021" name="Commun. Biol.">
        <title>The genome of Shorea leprosula (Dipterocarpaceae) highlights the ecological relevance of drought in aseasonal tropical rainforests.</title>
        <authorList>
            <person name="Ng K.K.S."/>
            <person name="Kobayashi M.J."/>
            <person name="Fawcett J.A."/>
            <person name="Hatakeyama M."/>
            <person name="Paape T."/>
            <person name="Ng C.H."/>
            <person name="Ang C.C."/>
            <person name="Tnah L.H."/>
            <person name="Lee C.T."/>
            <person name="Nishiyama T."/>
            <person name="Sese J."/>
            <person name="O'Brien M.J."/>
            <person name="Copetti D."/>
            <person name="Mohd Noor M.I."/>
            <person name="Ong R.C."/>
            <person name="Putra M."/>
            <person name="Sireger I.Z."/>
            <person name="Indrioko S."/>
            <person name="Kosugi Y."/>
            <person name="Izuno A."/>
            <person name="Isagi Y."/>
            <person name="Lee S.L."/>
            <person name="Shimizu K.K."/>
        </authorList>
    </citation>
    <scope>NUCLEOTIDE SEQUENCE [LARGE SCALE GENOMIC DNA]</scope>
    <source>
        <strain evidence="2">214</strain>
    </source>
</reference>
<feature type="region of interest" description="Disordered" evidence="1">
    <location>
        <begin position="1"/>
        <end position="53"/>
    </location>
</feature>
<dbReference type="EMBL" id="BPVZ01000011">
    <property type="protein sequence ID" value="GKU96928.1"/>
    <property type="molecule type" value="Genomic_DNA"/>
</dbReference>
<name>A0AAV5IGB3_9ROSI</name>
<gene>
    <name evidence="2" type="ORF">SLEP1_g10108</name>
</gene>
<accession>A0AAV5IGB3</accession>
<evidence type="ECO:0000256" key="1">
    <source>
        <dbReference type="SAM" id="MobiDB-lite"/>
    </source>
</evidence>
<sequence>MSINALKDLNSLPASKSKNDDSSRGCFTKPCSGNMNENVEEKQRRKSSPIHVNGAATVNSGVEVTNSEVEYFESENLSDLEDIDTSLRRFHCI</sequence>
<dbReference type="Proteomes" id="UP001054252">
    <property type="component" value="Unassembled WGS sequence"/>
</dbReference>
<organism evidence="2 3">
    <name type="scientific">Rubroshorea leprosula</name>
    <dbReference type="NCBI Taxonomy" id="152421"/>
    <lineage>
        <taxon>Eukaryota</taxon>
        <taxon>Viridiplantae</taxon>
        <taxon>Streptophyta</taxon>
        <taxon>Embryophyta</taxon>
        <taxon>Tracheophyta</taxon>
        <taxon>Spermatophyta</taxon>
        <taxon>Magnoliopsida</taxon>
        <taxon>eudicotyledons</taxon>
        <taxon>Gunneridae</taxon>
        <taxon>Pentapetalae</taxon>
        <taxon>rosids</taxon>
        <taxon>malvids</taxon>
        <taxon>Malvales</taxon>
        <taxon>Dipterocarpaceae</taxon>
        <taxon>Rubroshorea</taxon>
    </lineage>
</organism>
<evidence type="ECO:0000313" key="3">
    <source>
        <dbReference type="Proteomes" id="UP001054252"/>
    </source>
</evidence>
<comment type="caution">
    <text evidence="2">The sequence shown here is derived from an EMBL/GenBank/DDBJ whole genome shotgun (WGS) entry which is preliminary data.</text>
</comment>
<proteinExistence type="predicted"/>
<dbReference type="AlphaFoldDB" id="A0AAV5IGB3"/>
<protein>
    <submittedName>
        <fullName evidence="2">Uncharacterized protein</fullName>
    </submittedName>
</protein>
<evidence type="ECO:0000313" key="2">
    <source>
        <dbReference type="EMBL" id="GKU96928.1"/>
    </source>
</evidence>